<gene>
    <name evidence="4" type="ORF">GDO86_003914</name>
</gene>
<reference evidence="4" key="1">
    <citation type="thesis" date="2020" institute="ProQuest LLC" country="789 East Eisenhower Parkway, Ann Arbor, MI, USA">
        <title>Comparative Genomics and Chromosome Evolution.</title>
        <authorList>
            <person name="Mudd A.B."/>
        </authorList>
    </citation>
    <scope>NUCLEOTIDE SEQUENCE</scope>
    <source>
        <strain evidence="4">Female2</strain>
        <tissue evidence="4">Blood</tissue>
    </source>
</reference>
<keyword evidence="5" id="KW-1185">Reference proteome</keyword>
<comment type="caution">
    <text evidence="4">The sequence shown here is derived from an EMBL/GenBank/DDBJ whole genome shotgun (WGS) entry which is preliminary data.</text>
</comment>
<dbReference type="Proteomes" id="UP000812440">
    <property type="component" value="Chromosome 2"/>
</dbReference>
<dbReference type="OrthoDB" id="79252at2759"/>
<dbReference type="GO" id="GO:0042800">
    <property type="term" value="F:histone H3K4 methyltransferase activity"/>
    <property type="evidence" value="ECO:0007669"/>
    <property type="project" value="TreeGrafter"/>
</dbReference>
<dbReference type="GO" id="GO:0006355">
    <property type="term" value="P:regulation of DNA-templated transcription"/>
    <property type="evidence" value="ECO:0007669"/>
    <property type="project" value="TreeGrafter"/>
</dbReference>
<dbReference type="AlphaFoldDB" id="A0A8T2K5V8"/>
<feature type="region of interest" description="Disordered" evidence="3">
    <location>
        <begin position="76"/>
        <end position="99"/>
    </location>
</feature>
<evidence type="ECO:0000313" key="4">
    <source>
        <dbReference type="EMBL" id="KAG8451898.1"/>
    </source>
</evidence>
<proteinExistence type="predicted"/>
<accession>A0A8T2K5V8</accession>
<organism evidence="4 5">
    <name type="scientific">Hymenochirus boettgeri</name>
    <name type="common">Congo dwarf clawed frog</name>
    <dbReference type="NCBI Taxonomy" id="247094"/>
    <lineage>
        <taxon>Eukaryota</taxon>
        <taxon>Metazoa</taxon>
        <taxon>Chordata</taxon>
        <taxon>Craniata</taxon>
        <taxon>Vertebrata</taxon>
        <taxon>Euteleostomi</taxon>
        <taxon>Amphibia</taxon>
        <taxon>Batrachia</taxon>
        <taxon>Anura</taxon>
        <taxon>Pipoidea</taxon>
        <taxon>Pipidae</taxon>
        <taxon>Pipinae</taxon>
        <taxon>Hymenochirus</taxon>
    </lineage>
</organism>
<feature type="region of interest" description="Disordered" evidence="3">
    <location>
        <begin position="148"/>
        <end position="186"/>
    </location>
</feature>
<name>A0A8T2K5V8_9PIPI</name>
<dbReference type="PANTHER" id="PTHR46147:SF2">
    <property type="entry name" value="SET-BINDING PROTEIN"/>
    <property type="match status" value="1"/>
</dbReference>
<evidence type="ECO:0000256" key="2">
    <source>
        <dbReference type="ARBA" id="ARBA00023242"/>
    </source>
</evidence>
<keyword evidence="2" id="KW-0539">Nucleus</keyword>
<dbReference type="GO" id="GO:0005654">
    <property type="term" value="C:nucleoplasm"/>
    <property type="evidence" value="ECO:0007669"/>
    <property type="project" value="TreeGrafter"/>
</dbReference>
<feature type="region of interest" description="Disordered" evidence="3">
    <location>
        <begin position="1"/>
        <end position="20"/>
    </location>
</feature>
<dbReference type="PANTHER" id="PTHR46147">
    <property type="entry name" value="HISTONE-LYSINE N-METHYLTRANSFERASE ASH1"/>
    <property type="match status" value="1"/>
</dbReference>
<dbReference type="EMBL" id="JAACNH010000002">
    <property type="protein sequence ID" value="KAG8451898.1"/>
    <property type="molecule type" value="Genomic_DNA"/>
</dbReference>
<comment type="subcellular location">
    <subcellularLocation>
        <location evidence="1">Nucleus</location>
    </subcellularLocation>
</comment>
<evidence type="ECO:0000256" key="1">
    <source>
        <dbReference type="ARBA" id="ARBA00004123"/>
    </source>
</evidence>
<protein>
    <submittedName>
        <fullName evidence="4">Uncharacterized protein</fullName>
    </submittedName>
</protein>
<feature type="compositionally biased region" description="Basic residues" evidence="3">
    <location>
        <begin position="82"/>
        <end position="91"/>
    </location>
</feature>
<sequence length="186" mass="21355">MAESGPMLTNPMLSFFSPPSESANTSLRKRIKHCEMEAIQCDIRKVCNYSKIISTKKNMDHVNKILKAKRLQRQSKTGNNFVKKKRGRPRKQPLLFDEDSRDQMPVLEKCVDLPSKRGQKPPFHSLDLELKRQDSVMDTIEAVIHMAREGQSPRVARNGKRKVIEEEVVKSKKHRKGRKGDSESTS</sequence>
<evidence type="ECO:0000256" key="3">
    <source>
        <dbReference type="SAM" id="MobiDB-lite"/>
    </source>
</evidence>
<evidence type="ECO:0000313" key="5">
    <source>
        <dbReference type="Proteomes" id="UP000812440"/>
    </source>
</evidence>